<accession>A0A1Z4LID6</accession>
<proteinExistence type="predicted"/>
<gene>
    <name evidence="1" type="ORF">NIES267_03130</name>
</gene>
<protein>
    <submittedName>
        <fullName evidence="1">Uncharacterized protein</fullName>
    </submittedName>
</protein>
<name>A0A1Z4LID6_9CYAN</name>
<dbReference type="Proteomes" id="UP000218418">
    <property type="component" value="Chromosome"/>
</dbReference>
<dbReference type="EMBL" id="AP018227">
    <property type="protein sequence ID" value="BAY80848.1"/>
    <property type="molecule type" value="Genomic_DNA"/>
</dbReference>
<sequence>MAQKLNNQGIIGKMGRNLHSFAGFIFSPWVNASLLKKMQRRVEDLERKLYQASPQTDLSQQKIISSLEQQLASLEEKTNSRLEKIVNYELRNQILEISKEKIEYITKIIKPTVEVLIRELEDKKLSHVGIINLKEIQERQDKLRYSLEYIERELTSSLPELESQRAGCIEGGRWLLANRIEVAQKVASELLTSEHPHVEEFCRNISKYLKLIGSCMENEIEPRLLYKGVVSHYEPPVEIYLRAFESIRSKYVNEWQNSAVISDKAIDELKGYLDYLIDYFINVLV</sequence>
<dbReference type="AlphaFoldDB" id="A0A1Z4LID6"/>
<evidence type="ECO:0000313" key="2">
    <source>
        <dbReference type="Proteomes" id="UP000218418"/>
    </source>
</evidence>
<dbReference type="OrthoDB" id="510361at2"/>
<reference evidence="1 2" key="1">
    <citation type="submission" date="2017-06" db="EMBL/GenBank/DDBJ databases">
        <title>Genome sequencing of cyanobaciteial culture collection at National Institute for Environmental Studies (NIES).</title>
        <authorList>
            <person name="Hirose Y."/>
            <person name="Shimura Y."/>
            <person name="Fujisawa T."/>
            <person name="Nakamura Y."/>
            <person name="Kawachi M."/>
        </authorList>
    </citation>
    <scope>NUCLEOTIDE SEQUENCE [LARGE SCALE GENOMIC DNA]</scope>
    <source>
        <strain evidence="1 2">NIES-267</strain>
    </source>
</reference>
<organism evidence="1 2">
    <name type="scientific">Calothrix parasitica NIES-267</name>
    <dbReference type="NCBI Taxonomy" id="1973488"/>
    <lineage>
        <taxon>Bacteria</taxon>
        <taxon>Bacillati</taxon>
        <taxon>Cyanobacteriota</taxon>
        <taxon>Cyanophyceae</taxon>
        <taxon>Nostocales</taxon>
        <taxon>Calotrichaceae</taxon>
        <taxon>Calothrix</taxon>
    </lineage>
</organism>
<evidence type="ECO:0000313" key="1">
    <source>
        <dbReference type="EMBL" id="BAY80848.1"/>
    </source>
</evidence>
<keyword evidence="2" id="KW-1185">Reference proteome</keyword>